<dbReference type="Proteomes" id="UP001152049">
    <property type="component" value="Unassembled WGS sequence"/>
</dbReference>
<dbReference type="OrthoDB" id="4984847at2759"/>
<reference evidence="2" key="1">
    <citation type="submission" date="2022-09" db="EMBL/GenBank/DDBJ databases">
        <title>Fusarium specimens isolated from Avocado Roots.</title>
        <authorList>
            <person name="Stajich J."/>
            <person name="Roper C."/>
            <person name="Heimlech-Rivalta G."/>
        </authorList>
    </citation>
    <scope>NUCLEOTIDE SEQUENCE</scope>
    <source>
        <strain evidence="2">CF00136</strain>
    </source>
</reference>
<feature type="signal peptide" evidence="1">
    <location>
        <begin position="1"/>
        <end position="20"/>
    </location>
</feature>
<evidence type="ECO:0000313" key="3">
    <source>
        <dbReference type="Proteomes" id="UP001152049"/>
    </source>
</evidence>
<accession>A0A9W8RMU5</accession>
<comment type="caution">
    <text evidence="2">The sequence shown here is derived from an EMBL/GenBank/DDBJ whole genome shotgun (WGS) entry which is preliminary data.</text>
</comment>
<gene>
    <name evidence="2" type="ORF">NW762_013710</name>
</gene>
<proteinExistence type="predicted"/>
<keyword evidence="1" id="KW-0732">Signal</keyword>
<dbReference type="EMBL" id="JAOQAZ010000044">
    <property type="protein sequence ID" value="KAJ4245966.1"/>
    <property type="molecule type" value="Genomic_DNA"/>
</dbReference>
<evidence type="ECO:0000256" key="1">
    <source>
        <dbReference type="SAM" id="SignalP"/>
    </source>
</evidence>
<sequence>MRYSTTLATTLAIFSPLAAADWGWPEKPFTVAQCGPSCNTSPPSYSDDKVADYCNELVKDGCHGGLVTLPPGAITFAANRDIDCKDTGPRDVEQCQKAFKAAFLDDASWVGPGQARSRQMYVYNHNGDQAGAIGVTGGCIPIDPLNPALC</sequence>
<name>A0A9W8RMU5_9HYPO</name>
<evidence type="ECO:0000313" key="2">
    <source>
        <dbReference type="EMBL" id="KAJ4245966.1"/>
    </source>
</evidence>
<organism evidence="2 3">
    <name type="scientific">Fusarium torreyae</name>
    <dbReference type="NCBI Taxonomy" id="1237075"/>
    <lineage>
        <taxon>Eukaryota</taxon>
        <taxon>Fungi</taxon>
        <taxon>Dikarya</taxon>
        <taxon>Ascomycota</taxon>
        <taxon>Pezizomycotina</taxon>
        <taxon>Sordariomycetes</taxon>
        <taxon>Hypocreomycetidae</taxon>
        <taxon>Hypocreales</taxon>
        <taxon>Nectriaceae</taxon>
        <taxon>Fusarium</taxon>
    </lineage>
</organism>
<keyword evidence="3" id="KW-1185">Reference proteome</keyword>
<dbReference type="AlphaFoldDB" id="A0A9W8RMU5"/>
<protein>
    <submittedName>
        <fullName evidence="2">Uncharacterized protein</fullName>
    </submittedName>
</protein>
<feature type="chain" id="PRO_5040791461" evidence="1">
    <location>
        <begin position="21"/>
        <end position="150"/>
    </location>
</feature>